<evidence type="ECO:0000256" key="1">
    <source>
        <dbReference type="ARBA" id="ARBA00022729"/>
    </source>
</evidence>
<protein>
    <recommendedName>
        <fullName evidence="5">ShKT domain-containing protein</fullName>
    </recommendedName>
</protein>
<feature type="compositionally biased region" description="Basic residues" evidence="4">
    <location>
        <begin position="1"/>
        <end position="12"/>
    </location>
</feature>
<keyword evidence="7" id="KW-1185">Reference proteome</keyword>
<keyword evidence="1" id="KW-0732">Signal</keyword>
<evidence type="ECO:0000313" key="6">
    <source>
        <dbReference type="EMBL" id="EYB93388.1"/>
    </source>
</evidence>
<dbReference type="PANTHER" id="PTHR46219:SF5">
    <property type="entry name" value="SHKT DOMAIN-CONTAINING PROTEIN"/>
    <property type="match status" value="1"/>
</dbReference>
<dbReference type="OrthoDB" id="5863778at2759"/>
<evidence type="ECO:0000259" key="5">
    <source>
        <dbReference type="PROSITE" id="PS51670"/>
    </source>
</evidence>
<dbReference type="Gene3D" id="1.10.10.1940">
    <property type="match status" value="1"/>
</dbReference>
<evidence type="ECO:0000313" key="7">
    <source>
        <dbReference type="Proteomes" id="UP000024635"/>
    </source>
</evidence>
<evidence type="ECO:0000256" key="2">
    <source>
        <dbReference type="ARBA" id="ARBA00023157"/>
    </source>
</evidence>
<name>A0A016SRP0_9BILA</name>
<dbReference type="FunFam" id="1.10.10.1940:FF:000002">
    <property type="entry name" value="PHAryngeal gland Toxin-related"/>
    <property type="match status" value="1"/>
</dbReference>
<evidence type="ECO:0000256" key="4">
    <source>
        <dbReference type="SAM" id="MobiDB-lite"/>
    </source>
</evidence>
<dbReference type="AlphaFoldDB" id="A0A016SRP0"/>
<sequence length="74" mass="8145">MPSRKRSPRPGKGHTTAVPSTQSNTAAADCVDLVHPKTGVSDCPKLRYLCDDQQYYELMTEQCPKTCNRCGDAD</sequence>
<comment type="caution">
    <text evidence="3">Lacks conserved residue(s) required for the propagation of feature annotation.</text>
</comment>
<dbReference type="EMBL" id="JARK01001519">
    <property type="protein sequence ID" value="EYB93388.1"/>
    <property type="molecule type" value="Genomic_DNA"/>
</dbReference>
<dbReference type="Proteomes" id="UP000024635">
    <property type="component" value="Unassembled WGS sequence"/>
</dbReference>
<evidence type="ECO:0000256" key="3">
    <source>
        <dbReference type="PROSITE-ProRule" id="PRU01005"/>
    </source>
</evidence>
<proteinExistence type="predicted"/>
<dbReference type="Pfam" id="PF01549">
    <property type="entry name" value="ShK"/>
    <property type="match status" value="1"/>
</dbReference>
<feature type="region of interest" description="Disordered" evidence="4">
    <location>
        <begin position="1"/>
        <end position="23"/>
    </location>
</feature>
<dbReference type="InterPro" id="IPR003582">
    <property type="entry name" value="ShKT_dom"/>
</dbReference>
<feature type="domain" description="ShKT" evidence="5">
    <location>
        <begin position="30"/>
        <end position="70"/>
    </location>
</feature>
<comment type="caution">
    <text evidence="6">The sequence shown here is derived from an EMBL/GenBank/DDBJ whole genome shotgun (WGS) entry which is preliminary data.</text>
</comment>
<dbReference type="SMART" id="SM00254">
    <property type="entry name" value="ShKT"/>
    <property type="match status" value="1"/>
</dbReference>
<dbReference type="PROSITE" id="PS51670">
    <property type="entry name" value="SHKT"/>
    <property type="match status" value="1"/>
</dbReference>
<organism evidence="6 7">
    <name type="scientific">Ancylostoma ceylanicum</name>
    <dbReference type="NCBI Taxonomy" id="53326"/>
    <lineage>
        <taxon>Eukaryota</taxon>
        <taxon>Metazoa</taxon>
        <taxon>Ecdysozoa</taxon>
        <taxon>Nematoda</taxon>
        <taxon>Chromadorea</taxon>
        <taxon>Rhabditida</taxon>
        <taxon>Rhabditina</taxon>
        <taxon>Rhabditomorpha</taxon>
        <taxon>Strongyloidea</taxon>
        <taxon>Ancylostomatidae</taxon>
        <taxon>Ancylostomatinae</taxon>
        <taxon>Ancylostoma</taxon>
    </lineage>
</organism>
<reference evidence="7" key="1">
    <citation type="journal article" date="2015" name="Nat. Genet.">
        <title>The genome and transcriptome of the zoonotic hookworm Ancylostoma ceylanicum identify infection-specific gene families.</title>
        <authorList>
            <person name="Schwarz E.M."/>
            <person name="Hu Y."/>
            <person name="Antoshechkin I."/>
            <person name="Miller M.M."/>
            <person name="Sternberg P.W."/>
            <person name="Aroian R.V."/>
        </authorList>
    </citation>
    <scope>NUCLEOTIDE SEQUENCE</scope>
    <source>
        <strain evidence="7">HY135</strain>
    </source>
</reference>
<dbReference type="PANTHER" id="PTHR46219">
    <property type="entry name" value="PROTEIN CBG11138"/>
    <property type="match status" value="1"/>
</dbReference>
<keyword evidence="2" id="KW-1015">Disulfide bond</keyword>
<gene>
    <name evidence="6" type="primary">Acey_s0183.g957</name>
    <name evidence="6" type="ORF">Y032_0183g957</name>
</gene>
<accession>A0A016SRP0</accession>